<dbReference type="PANTHER" id="PTHR43229:SF2">
    <property type="entry name" value="NODULATION PROTEIN J"/>
    <property type="match status" value="1"/>
</dbReference>
<reference evidence="7 8" key="1">
    <citation type="submission" date="2014-06" db="EMBL/GenBank/DDBJ databases">
        <title>Draft genome sequence of the putrescine producing strain Lactococcus lactis subsp cremoris GE214.</title>
        <authorList>
            <person name="Ladero V."/>
            <person name="Linares D.M."/>
            <person name="del Rio B."/>
            <person name="Mayo B."/>
            <person name="Martin M.C."/>
            <person name="Fernandez M."/>
            <person name="Alvarez M.A."/>
        </authorList>
    </citation>
    <scope>NUCLEOTIDE SEQUENCE [LARGE SCALE GENOMIC DNA]</scope>
    <source>
        <strain evidence="7 8">GE214</strain>
    </source>
</reference>
<keyword evidence="2 5" id="KW-0812">Transmembrane</keyword>
<evidence type="ECO:0000313" key="7">
    <source>
        <dbReference type="EMBL" id="KEY61073.1"/>
    </source>
</evidence>
<feature type="transmembrane region" description="Helical" evidence="5">
    <location>
        <begin position="163"/>
        <end position="182"/>
    </location>
</feature>
<proteinExistence type="inferred from homology"/>
<dbReference type="PROSITE" id="PS51012">
    <property type="entry name" value="ABC_TM2"/>
    <property type="match status" value="1"/>
</dbReference>
<evidence type="ECO:0000256" key="5">
    <source>
        <dbReference type="RuleBase" id="RU361157"/>
    </source>
</evidence>
<evidence type="ECO:0000256" key="3">
    <source>
        <dbReference type="ARBA" id="ARBA00022989"/>
    </source>
</evidence>
<evidence type="ECO:0000256" key="4">
    <source>
        <dbReference type="ARBA" id="ARBA00023136"/>
    </source>
</evidence>
<comment type="subcellular location">
    <subcellularLocation>
        <location evidence="5">Cell membrane</location>
        <topology evidence="5">Multi-pass membrane protein</topology>
    </subcellularLocation>
    <subcellularLocation>
        <location evidence="1">Membrane</location>
        <topology evidence="1">Multi-pass membrane protein</topology>
    </subcellularLocation>
</comment>
<comment type="caution">
    <text evidence="7">The sequence shown here is derived from an EMBL/GenBank/DDBJ whole genome shotgun (WGS) entry which is preliminary data.</text>
</comment>
<feature type="transmembrane region" description="Helical" evidence="5">
    <location>
        <begin position="95"/>
        <end position="122"/>
    </location>
</feature>
<feature type="transmembrane region" description="Helical" evidence="5">
    <location>
        <begin position="128"/>
        <end position="151"/>
    </location>
</feature>
<evidence type="ECO:0000256" key="2">
    <source>
        <dbReference type="ARBA" id="ARBA00022692"/>
    </source>
</evidence>
<accession>A0A084A6Z4</accession>
<keyword evidence="3 5" id="KW-1133">Transmembrane helix</keyword>
<dbReference type="RefSeq" id="WP_014572420.1">
    <property type="nucleotide sequence ID" value="NZ_AZSI01000232.1"/>
</dbReference>
<dbReference type="PIRSF" id="PIRSF006648">
    <property type="entry name" value="DrrB"/>
    <property type="match status" value="1"/>
</dbReference>
<dbReference type="GO" id="GO:0043190">
    <property type="term" value="C:ATP-binding cassette (ABC) transporter complex"/>
    <property type="evidence" value="ECO:0007669"/>
    <property type="project" value="InterPro"/>
</dbReference>
<name>A0A084A6Z4_LACLC</name>
<feature type="transmembrane region" description="Helical" evidence="5">
    <location>
        <begin position="18"/>
        <end position="37"/>
    </location>
</feature>
<evidence type="ECO:0000256" key="1">
    <source>
        <dbReference type="ARBA" id="ARBA00004141"/>
    </source>
</evidence>
<dbReference type="EMBL" id="AZSI01000232">
    <property type="protein sequence ID" value="KEY61073.1"/>
    <property type="molecule type" value="Genomic_DNA"/>
</dbReference>
<evidence type="ECO:0000259" key="6">
    <source>
        <dbReference type="PROSITE" id="PS51012"/>
    </source>
</evidence>
<dbReference type="InterPro" id="IPR013525">
    <property type="entry name" value="ABC2_TM"/>
</dbReference>
<feature type="transmembrane region" description="Helical" evidence="5">
    <location>
        <begin position="218"/>
        <end position="236"/>
    </location>
</feature>
<dbReference type="Proteomes" id="UP000028401">
    <property type="component" value="Unassembled WGS sequence"/>
</dbReference>
<dbReference type="AlphaFoldDB" id="A0A084A6Z4"/>
<organism evidence="7 8">
    <name type="scientific">Lactococcus cremoris subsp. cremoris GE214</name>
    <dbReference type="NCBI Taxonomy" id="1415168"/>
    <lineage>
        <taxon>Bacteria</taxon>
        <taxon>Bacillati</taxon>
        <taxon>Bacillota</taxon>
        <taxon>Bacilli</taxon>
        <taxon>Lactobacillales</taxon>
        <taxon>Streptococcaceae</taxon>
        <taxon>Lactococcus</taxon>
        <taxon>Lactococcus cremoris subsp. cremoris</taxon>
    </lineage>
</organism>
<evidence type="ECO:0000313" key="8">
    <source>
        <dbReference type="Proteomes" id="UP000028401"/>
    </source>
</evidence>
<dbReference type="InterPro" id="IPR047817">
    <property type="entry name" value="ABC2_TM_bact-type"/>
</dbReference>
<dbReference type="InterPro" id="IPR000412">
    <property type="entry name" value="ABC_2_transport"/>
</dbReference>
<dbReference type="Pfam" id="PF01061">
    <property type="entry name" value="ABC2_membrane"/>
    <property type="match status" value="1"/>
</dbReference>
<sequence length="245" mass="28233">MTNLAKIEFLRMGRNKKYLIMSIGMPVFFFLVFTAMIKLPNPEAQDTFMKEYLMSMTTFSLTSFSIFTFPFEIIEDKKNGWRNLLYRLPVTDIDVFIVKVIKMIIFFIISIILVFLVGFLVRGIHLTFIQWLMSGLLLLIGAIVFLSLGTILTNFKDEKTASVFSDILFLALAMLGGLWFPTSQFPEWLQMLSKLTPTYHFRELAVGYISNNEIPSKSILIMIIYAIIFISISLIISKNRKQDIA</sequence>
<dbReference type="PANTHER" id="PTHR43229">
    <property type="entry name" value="NODULATION PROTEIN J"/>
    <property type="match status" value="1"/>
</dbReference>
<dbReference type="GO" id="GO:0140359">
    <property type="term" value="F:ABC-type transporter activity"/>
    <property type="evidence" value="ECO:0007669"/>
    <property type="project" value="InterPro"/>
</dbReference>
<feature type="domain" description="ABC transmembrane type-2" evidence="6">
    <location>
        <begin position="17"/>
        <end position="240"/>
    </location>
</feature>
<keyword evidence="5" id="KW-0813">Transport</keyword>
<keyword evidence="4 5" id="KW-0472">Membrane</keyword>
<feature type="transmembrane region" description="Helical" evidence="5">
    <location>
        <begin position="52"/>
        <end position="74"/>
    </location>
</feature>
<keyword evidence="5" id="KW-1003">Cell membrane</keyword>
<protein>
    <recommendedName>
        <fullName evidence="5">Transport permease protein</fullName>
    </recommendedName>
</protein>
<dbReference type="PATRIC" id="fig|1415168.3.peg.2854"/>
<comment type="similarity">
    <text evidence="5">Belongs to the ABC-2 integral membrane protein family.</text>
</comment>
<dbReference type="InterPro" id="IPR051784">
    <property type="entry name" value="Nod_factor_ABC_transporter"/>
</dbReference>
<gene>
    <name evidence="7" type="ORF">U725_02801</name>
</gene>